<reference evidence="3 4" key="1">
    <citation type="submission" date="2024-05" db="EMBL/GenBank/DDBJ databases">
        <authorList>
            <person name="Park S."/>
        </authorList>
    </citation>
    <scope>NUCLEOTIDE SEQUENCE [LARGE SCALE GENOMIC DNA]</scope>
    <source>
        <strain evidence="3 4">DGU5</strain>
    </source>
</reference>
<dbReference type="InterPro" id="IPR012347">
    <property type="entry name" value="Ferritin-like"/>
</dbReference>
<feature type="transmembrane region" description="Helical" evidence="1">
    <location>
        <begin position="76"/>
        <end position="92"/>
    </location>
</feature>
<evidence type="ECO:0000313" key="4">
    <source>
        <dbReference type="Proteomes" id="UP001484535"/>
    </source>
</evidence>
<feature type="domain" description="DUF305" evidence="2">
    <location>
        <begin position="101"/>
        <end position="153"/>
    </location>
</feature>
<dbReference type="RefSeq" id="WP_346784801.1">
    <property type="nucleotide sequence ID" value="NZ_JBDLBR010000003.1"/>
</dbReference>
<evidence type="ECO:0000256" key="1">
    <source>
        <dbReference type="SAM" id="Phobius"/>
    </source>
</evidence>
<feature type="transmembrane region" description="Helical" evidence="1">
    <location>
        <begin position="12"/>
        <end position="31"/>
    </location>
</feature>
<dbReference type="Pfam" id="PF03713">
    <property type="entry name" value="DUF305"/>
    <property type="match status" value="1"/>
</dbReference>
<protein>
    <submittedName>
        <fullName evidence="3">DUF305 domain-containing protein</fullName>
    </submittedName>
</protein>
<sequence length="186" mass="20527">MQNDDTSMHMGWGRFFAMILTSTIVMFPLMYQLVYTPDHATFALTRLVSSVVMGCVMAVIMLAFMWKMYRGPGTKLAVLIGAIVLGVITLSVNRQQSLIGDIAFMKSMIPHHSIAINNARKATIRDPRVRELADNIIEAQVKEIAQMKMLVADIEANGPRGDGQPLAPRTAKLTPELKAEAKAAIR</sequence>
<keyword evidence="4" id="KW-1185">Reference proteome</keyword>
<feature type="transmembrane region" description="Helical" evidence="1">
    <location>
        <begin position="43"/>
        <end position="64"/>
    </location>
</feature>
<comment type="caution">
    <text evidence="3">The sequence shown here is derived from an EMBL/GenBank/DDBJ whole genome shotgun (WGS) entry which is preliminary data.</text>
</comment>
<organism evidence="3 4">
    <name type="scientific">Aurantiacibacter flavus</name>
    <dbReference type="NCBI Taxonomy" id="3145232"/>
    <lineage>
        <taxon>Bacteria</taxon>
        <taxon>Pseudomonadati</taxon>
        <taxon>Pseudomonadota</taxon>
        <taxon>Alphaproteobacteria</taxon>
        <taxon>Sphingomonadales</taxon>
        <taxon>Erythrobacteraceae</taxon>
        <taxon>Aurantiacibacter</taxon>
    </lineage>
</organism>
<evidence type="ECO:0000313" key="3">
    <source>
        <dbReference type="EMBL" id="MEN7537338.1"/>
    </source>
</evidence>
<accession>A0ABV0CWW7</accession>
<keyword evidence="1" id="KW-0472">Membrane</keyword>
<keyword evidence="1" id="KW-1133">Transmembrane helix</keyword>
<gene>
    <name evidence="3" type="ORF">ABDJ38_09160</name>
</gene>
<dbReference type="InterPro" id="IPR005183">
    <property type="entry name" value="DUF305_CopM-like"/>
</dbReference>
<evidence type="ECO:0000259" key="2">
    <source>
        <dbReference type="Pfam" id="PF03713"/>
    </source>
</evidence>
<dbReference type="Proteomes" id="UP001484535">
    <property type="component" value="Unassembled WGS sequence"/>
</dbReference>
<name>A0ABV0CWW7_9SPHN</name>
<keyword evidence="1" id="KW-0812">Transmembrane</keyword>
<proteinExistence type="predicted"/>
<dbReference type="Gene3D" id="1.20.1260.10">
    <property type="match status" value="1"/>
</dbReference>
<dbReference type="EMBL" id="JBDLBR010000003">
    <property type="protein sequence ID" value="MEN7537338.1"/>
    <property type="molecule type" value="Genomic_DNA"/>
</dbReference>